<organism evidence="1 2">
    <name type="scientific">Acacia crassicarpa</name>
    <name type="common">northern wattle</name>
    <dbReference type="NCBI Taxonomy" id="499986"/>
    <lineage>
        <taxon>Eukaryota</taxon>
        <taxon>Viridiplantae</taxon>
        <taxon>Streptophyta</taxon>
        <taxon>Embryophyta</taxon>
        <taxon>Tracheophyta</taxon>
        <taxon>Spermatophyta</taxon>
        <taxon>Magnoliopsida</taxon>
        <taxon>eudicotyledons</taxon>
        <taxon>Gunneridae</taxon>
        <taxon>Pentapetalae</taxon>
        <taxon>rosids</taxon>
        <taxon>fabids</taxon>
        <taxon>Fabales</taxon>
        <taxon>Fabaceae</taxon>
        <taxon>Caesalpinioideae</taxon>
        <taxon>mimosoid clade</taxon>
        <taxon>Acacieae</taxon>
        <taxon>Acacia</taxon>
    </lineage>
</organism>
<dbReference type="EMBL" id="JAWXYG010000005">
    <property type="protein sequence ID" value="KAK4271361.1"/>
    <property type="molecule type" value="Genomic_DNA"/>
</dbReference>
<dbReference type="Proteomes" id="UP001293593">
    <property type="component" value="Unassembled WGS sequence"/>
</dbReference>
<accession>A0AAE1MSC5</accession>
<keyword evidence="2" id="KW-1185">Reference proteome</keyword>
<sequence length="85" mass="9362">MLMAPTASMLFLCHHGKTHNHPSVSAQPQQRSTSATKKWWAVQLVNQILKAGGSDNTNTSSHTQRLVLNSDLGKRFEDALQLCSC</sequence>
<reference evidence="1" key="1">
    <citation type="submission" date="2023-10" db="EMBL/GenBank/DDBJ databases">
        <title>Chromosome-level genome of the transformable northern wattle, Acacia crassicarpa.</title>
        <authorList>
            <person name="Massaro I."/>
            <person name="Sinha N.R."/>
            <person name="Poethig S."/>
            <person name="Leichty A.R."/>
        </authorList>
    </citation>
    <scope>NUCLEOTIDE SEQUENCE</scope>
    <source>
        <strain evidence="1">Acra3RX</strain>
        <tissue evidence="1">Leaf</tissue>
    </source>
</reference>
<proteinExistence type="predicted"/>
<comment type="caution">
    <text evidence="1">The sequence shown here is derived from an EMBL/GenBank/DDBJ whole genome shotgun (WGS) entry which is preliminary data.</text>
</comment>
<evidence type="ECO:0000313" key="2">
    <source>
        <dbReference type="Proteomes" id="UP001293593"/>
    </source>
</evidence>
<protein>
    <submittedName>
        <fullName evidence="1">Uncharacterized protein</fullName>
    </submittedName>
</protein>
<evidence type="ECO:0000313" key="1">
    <source>
        <dbReference type="EMBL" id="KAK4271361.1"/>
    </source>
</evidence>
<name>A0AAE1MSC5_9FABA</name>
<gene>
    <name evidence="1" type="ORF">QN277_020065</name>
</gene>
<dbReference type="AlphaFoldDB" id="A0AAE1MSC5"/>